<gene>
    <name evidence="9" type="ORF">TEOVI_000439600</name>
</gene>
<keyword evidence="6" id="KW-0449">Lipoprotein</keyword>
<evidence type="ECO:0000256" key="4">
    <source>
        <dbReference type="ARBA" id="ARBA00023136"/>
    </source>
</evidence>
<evidence type="ECO:0000256" key="7">
    <source>
        <dbReference type="SAM" id="MobiDB-lite"/>
    </source>
</evidence>
<dbReference type="EMBL" id="CZPT02001911">
    <property type="protein sequence ID" value="SCU72812.1"/>
    <property type="molecule type" value="Genomic_DNA"/>
</dbReference>
<dbReference type="AlphaFoldDB" id="A0A1G4IJX8"/>
<dbReference type="Gene3D" id="1.10.470.10">
    <property type="entry name" value="Variant Surface Glycoprotein, subunit A, domain 2"/>
    <property type="match status" value="1"/>
</dbReference>
<dbReference type="GeneID" id="92378336"/>
<dbReference type="VEuPathDB" id="TriTrypDB:TEOVI_000439600"/>
<reference evidence="9" key="1">
    <citation type="submission" date="2016-09" db="EMBL/GenBank/DDBJ databases">
        <authorList>
            <person name="Hebert L."/>
            <person name="Moumen B."/>
        </authorList>
    </citation>
    <scope>NUCLEOTIDE SEQUENCE [LARGE SCALE GENOMIC DNA]</scope>
    <source>
        <strain evidence="9">OVI</strain>
    </source>
</reference>
<dbReference type="GO" id="GO:0042783">
    <property type="term" value="P:symbiont-mediated evasion of host immune response"/>
    <property type="evidence" value="ECO:0007669"/>
    <property type="project" value="InterPro"/>
</dbReference>
<dbReference type="Proteomes" id="UP000195570">
    <property type="component" value="Unassembled WGS sequence"/>
</dbReference>
<protein>
    <submittedName>
        <fullName evidence="9">Trypanosome variant surface glycoprotein (A-type), putative</fullName>
    </submittedName>
</protein>
<keyword evidence="3" id="KW-0336">GPI-anchor</keyword>
<proteinExistence type="predicted"/>
<accession>A0A1G4IJX8</accession>
<comment type="caution">
    <text evidence="9">The sequence shown here is derived from an EMBL/GenBank/DDBJ whole genome shotgun (WGS) entry which is preliminary data.</text>
</comment>
<feature type="region of interest" description="Disordered" evidence="7">
    <location>
        <begin position="40"/>
        <end position="68"/>
    </location>
</feature>
<dbReference type="GO" id="GO:0005886">
    <property type="term" value="C:plasma membrane"/>
    <property type="evidence" value="ECO:0007669"/>
    <property type="project" value="UniProtKB-SubCell"/>
</dbReference>
<evidence type="ECO:0000259" key="8">
    <source>
        <dbReference type="Pfam" id="PF00913"/>
    </source>
</evidence>
<evidence type="ECO:0000256" key="2">
    <source>
        <dbReference type="ARBA" id="ARBA00022475"/>
    </source>
</evidence>
<dbReference type="Pfam" id="PF00913">
    <property type="entry name" value="Trypan_glycop"/>
    <property type="match status" value="1"/>
</dbReference>
<evidence type="ECO:0000256" key="3">
    <source>
        <dbReference type="ARBA" id="ARBA00022622"/>
    </source>
</evidence>
<evidence type="ECO:0000313" key="10">
    <source>
        <dbReference type="Proteomes" id="UP000195570"/>
    </source>
</evidence>
<name>A0A1G4IJX8_TRYEQ</name>
<evidence type="ECO:0000256" key="6">
    <source>
        <dbReference type="ARBA" id="ARBA00023288"/>
    </source>
</evidence>
<evidence type="ECO:0000313" key="9">
    <source>
        <dbReference type="EMBL" id="SCU72812.1"/>
    </source>
</evidence>
<keyword evidence="10" id="KW-1185">Reference proteome</keyword>
<comment type="subcellular location">
    <subcellularLocation>
        <location evidence="1">Cell membrane</location>
        <topology evidence="1">Lipid-anchor</topology>
        <topology evidence="1">GPI-anchor</topology>
    </subcellularLocation>
</comment>
<dbReference type="RefSeq" id="XP_067083272.1">
    <property type="nucleotide sequence ID" value="XM_067227171.1"/>
</dbReference>
<dbReference type="SUPFAM" id="SSF58087">
    <property type="entry name" value="Variant surface glycoprotein (N-terminal domain)"/>
    <property type="match status" value="1"/>
</dbReference>
<evidence type="ECO:0000256" key="5">
    <source>
        <dbReference type="ARBA" id="ARBA00023180"/>
    </source>
</evidence>
<sequence>MTFAAGVASSTKGCLNSGDAETGIISGRNALDVAQPSCKLTQDPVTPGTAAPSKLTTTGFKIDNRGNGATGTITADDTGCDLNSAKASSKLLDDGSQGDITTPPSLSGGFLTIGACGLEQRGAASATGMTPRQPLLHAAHAALVATANPPPAFTLLDLKSLHTDEDFKTIARLLFLDKPANDASSDPSIANKLTAAYTDQTTYDKKLKTNINNEEIPKGISGDENNPKNLGTISDIAQLYRIFFHYKDLNTKVLESKI</sequence>
<keyword evidence="2" id="KW-1003">Cell membrane</keyword>
<evidence type="ECO:0000256" key="1">
    <source>
        <dbReference type="ARBA" id="ARBA00004609"/>
    </source>
</evidence>
<feature type="domain" description="Trypanosome variant surface glycoprotein A-type N-terminal" evidence="8">
    <location>
        <begin position="3"/>
        <end position="247"/>
    </location>
</feature>
<keyword evidence="4" id="KW-0472">Membrane</keyword>
<dbReference type="Gene3D" id="3.90.150.10">
    <property type="entry name" value="Variant Surface Glycoprotein, subunit A domain 1"/>
    <property type="match status" value="1"/>
</dbReference>
<dbReference type="InterPro" id="IPR001812">
    <property type="entry name" value="Trypano_VSG_A_N_dom"/>
</dbReference>
<dbReference type="GO" id="GO:0098552">
    <property type="term" value="C:side of membrane"/>
    <property type="evidence" value="ECO:0007669"/>
    <property type="project" value="UniProtKB-KW"/>
</dbReference>
<organism evidence="9 10">
    <name type="scientific">Trypanosoma equiperdum</name>
    <dbReference type="NCBI Taxonomy" id="5694"/>
    <lineage>
        <taxon>Eukaryota</taxon>
        <taxon>Discoba</taxon>
        <taxon>Euglenozoa</taxon>
        <taxon>Kinetoplastea</taxon>
        <taxon>Metakinetoplastina</taxon>
        <taxon>Trypanosomatida</taxon>
        <taxon>Trypanosomatidae</taxon>
        <taxon>Trypanosoma</taxon>
    </lineage>
</organism>
<keyword evidence="5" id="KW-0325">Glycoprotein</keyword>